<accession>A0A8H2VSQ4</accession>
<dbReference type="Proteomes" id="UP000624404">
    <property type="component" value="Unassembled WGS sequence"/>
</dbReference>
<sequence length="121" mass="13516">MAANRANPLPPPPPTIDLGTKRILPGVGRDGWNPIQAGERIIVEVNWRMRDELAFAEPGVPQLLDARMQVRWTRASEIGPENGDRQWNSAQMVASTLRLQSPTMLKSYSMPSSRIDGVRKK</sequence>
<evidence type="ECO:0000256" key="1">
    <source>
        <dbReference type="SAM" id="MobiDB-lite"/>
    </source>
</evidence>
<evidence type="ECO:0000313" key="2">
    <source>
        <dbReference type="EMBL" id="CAD6443643.1"/>
    </source>
</evidence>
<proteinExistence type="predicted"/>
<comment type="caution">
    <text evidence="2">The sequence shown here is derived from an EMBL/GenBank/DDBJ whole genome shotgun (WGS) entry which is preliminary data.</text>
</comment>
<reference evidence="2" key="1">
    <citation type="submission" date="2020-10" db="EMBL/GenBank/DDBJ databases">
        <authorList>
            <person name="Kusch S."/>
        </authorList>
    </citation>
    <scope>NUCLEOTIDE SEQUENCE</scope>
    <source>
        <strain evidence="2">SwB9</strain>
    </source>
</reference>
<keyword evidence="3" id="KW-1185">Reference proteome</keyword>
<protein>
    <submittedName>
        <fullName evidence="2">A3ad5996-0cbf-4a57-aea0-c329546c294d-CDS</fullName>
    </submittedName>
</protein>
<organism evidence="2 3">
    <name type="scientific">Sclerotinia trifoliorum</name>
    <dbReference type="NCBI Taxonomy" id="28548"/>
    <lineage>
        <taxon>Eukaryota</taxon>
        <taxon>Fungi</taxon>
        <taxon>Dikarya</taxon>
        <taxon>Ascomycota</taxon>
        <taxon>Pezizomycotina</taxon>
        <taxon>Leotiomycetes</taxon>
        <taxon>Helotiales</taxon>
        <taxon>Sclerotiniaceae</taxon>
        <taxon>Sclerotinia</taxon>
    </lineage>
</organism>
<dbReference type="AlphaFoldDB" id="A0A8H2VSQ4"/>
<feature type="region of interest" description="Disordered" evidence="1">
    <location>
        <begin position="1"/>
        <end position="20"/>
    </location>
</feature>
<evidence type="ECO:0000313" key="3">
    <source>
        <dbReference type="Proteomes" id="UP000624404"/>
    </source>
</evidence>
<dbReference type="EMBL" id="CAJHIA010000010">
    <property type="protein sequence ID" value="CAD6443643.1"/>
    <property type="molecule type" value="Genomic_DNA"/>
</dbReference>
<name>A0A8H2VSQ4_9HELO</name>
<gene>
    <name evidence="2" type="ORF">SCLTRI_LOCUS3435</name>
</gene>